<dbReference type="CDD" id="cd03801">
    <property type="entry name" value="GT4_PimA-like"/>
    <property type="match status" value="1"/>
</dbReference>
<accession>A0A7V3N585</accession>
<organism evidence="1">
    <name type="scientific">candidate division CPR3 bacterium</name>
    <dbReference type="NCBI Taxonomy" id="2268181"/>
    <lineage>
        <taxon>Bacteria</taxon>
        <taxon>Bacteria division CPR3</taxon>
    </lineage>
</organism>
<dbReference type="SUPFAM" id="SSF53756">
    <property type="entry name" value="UDP-Glycosyltransferase/glycogen phosphorylase"/>
    <property type="match status" value="1"/>
</dbReference>
<dbReference type="AlphaFoldDB" id="A0A7V3N585"/>
<comment type="caution">
    <text evidence="1">The sequence shown here is derived from an EMBL/GenBank/DDBJ whole genome shotgun (WGS) entry which is preliminary data.</text>
</comment>
<evidence type="ECO:0000313" key="1">
    <source>
        <dbReference type="EMBL" id="HFZ08682.1"/>
    </source>
</evidence>
<gene>
    <name evidence="1" type="ORF">ENV41_00910</name>
</gene>
<dbReference type="GO" id="GO:0016740">
    <property type="term" value="F:transferase activity"/>
    <property type="evidence" value="ECO:0007669"/>
    <property type="project" value="UniProtKB-KW"/>
</dbReference>
<dbReference type="PANTHER" id="PTHR12526:SF627">
    <property type="entry name" value="D-RHAMNOSYLTRANSFERASE WBPZ"/>
    <property type="match status" value="1"/>
</dbReference>
<protein>
    <submittedName>
        <fullName evidence="1">Glycosyltransferase</fullName>
    </submittedName>
</protein>
<proteinExistence type="predicted"/>
<dbReference type="Gene3D" id="3.40.50.2000">
    <property type="entry name" value="Glycogen Phosphorylase B"/>
    <property type="match status" value="2"/>
</dbReference>
<sequence length="348" mass="38987">MGLKEKGRVIGILAGAHPAHLKIFSEITQERLLLLGPWKVGHKVSNTYKFLKYLIAALRLGILCHPKAVLVEGISPSAVIAPIIRSLSPKTRVVSLFAEDGLLKIQQSPNSLKSKLLKLFLKKIDGVIAIGKMIADQVEQLFPNVEIFLMYPTLDEKRLEQLKSLSYNPGAHSLIQIGGRDYKYKGVDLTLSLLKYLPEIDPGLELIILGHNPSELNIKTSERLKLPGKVDNVPEYLRLACLMVHPGRGDAFPVATLESMAAGVPVMVSELTGTKELLFEVDNRLVRKMDLKDLKEGLLWFFSLSKEEKIVLSQKCRFAVFHFINEKLPKTNKESLMELKKFLEITSM</sequence>
<keyword evidence="1" id="KW-0808">Transferase</keyword>
<reference evidence="1" key="1">
    <citation type="journal article" date="2020" name="mSystems">
        <title>Genome- and Community-Level Interaction Insights into Carbon Utilization and Element Cycling Functions of Hydrothermarchaeota in Hydrothermal Sediment.</title>
        <authorList>
            <person name="Zhou Z."/>
            <person name="Liu Y."/>
            <person name="Xu W."/>
            <person name="Pan J."/>
            <person name="Luo Z.H."/>
            <person name="Li M."/>
        </authorList>
    </citation>
    <scope>NUCLEOTIDE SEQUENCE [LARGE SCALE GENOMIC DNA]</scope>
    <source>
        <strain evidence="1">SpSt-757</strain>
    </source>
</reference>
<dbReference type="EMBL" id="DTGG01000025">
    <property type="protein sequence ID" value="HFZ08682.1"/>
    <property type="molecule type" value="Genomic_DNA"/>
</dbReference>
<dbReference type="PANTHER" id="PTHR12526">
    <property type="entry name" value="GLYCOSYLTRANSFERASE"/>
    <property type="match status" value="1"/>
</dbReference>
<name>A0A7V3N585_UNCC3</name>
<dbReference type="Pfam" id="PF13692">
    <property type="entry name" value="Glyco_trans_1_4"/>
    <property type="match status" value="1"/>
</dbReference>